<sequence>MKKLIGLMLVTLVITVGYFYLGASNTEDSELISIQSGQLRGLVDNATATVAYRGIPYAAAPVGDRRWKPALAAASWEGVRDAFAHGAACVQPRTGELGFIELMMDGAGMSSWRKTIVRWFMTISSPGTFSEDCLTLSIYGPSEKNKPLPVMVWFHGGGHKFGAGDASNYDASALAARDVIVVSINYRLGIMGFFAHPELTAESVHNSSGNYGTLDQIQALRWVQQNIAAFGGDPDNVLIFGESAGAHSVGQVMASPLSRGLIHKAIAQSGIGTHQYTPLQNSVGAWRSAEEQGIEFASFVGVEGGNQVLRLRAMSAEQLAVALEENAHLDALSHPVIDGWVLPKSTAATFAAGEQVQIPLMIGTNADEGTLLGPLIGSPFVKRSPGPTTPEGYEAMVRDVYPDEAGTILQYYPIASDAELFDGINRLLGDHLFGMQAWFAANETARHGVPTWLYFFTRTSPAKDQWAGAYHASEIPFVFNSPFPLFPVNTFDAELTDHIMTYWTNFAKNGNPNQPGMPTWSRFQPLDPQEMELGERMGMRAVERREKYEALMIDQYRELGNDPSVVRSMGL</sequence>
<evidence type="ECO:0000256" key="2">
    <source>
        <dbReference type="ARBA" id="ARBA00022801"/>
    </source>
</evidence>
<gene>
    <name evidence="5" type="ORF">GP2143_18211</name>
</gene>
<evidence type="ECO:0000313" key="5">
    <source>
        <dbReference type="EMBL" id="EAW33216.1"/>
    </source>
</evidence>
<dbReference type="EMBL" id="AAVT01000001">
    <property type="protein sequence ID" value="EAW33216.1"/>
    <property type="molecule type" value="Genomic_DNA"/>
</dbReference>
<dbReference type="Pfam" id="PF00135">
    <property type="entry name" value="COesterase"/>
    <property type="match status" value="1"/>
</dbReference>
<evidence type="ECO:0000256" key="1">
    <source>
        <dbReference type="ARBA" id="ARBA00005964"/>
    </source>
</evidence>
<protein>
    <recommendedName>
        <fullName evidence="3">Carboxylic ester hydrolase</fullName>
        <ecNumber evidence="3">3.1.1.-</ecNumber>
    </recommendedName>
</protein>
<dbReference type="Proteomes" id="UP000004931">
    <property type="component" value="Unassembled WGS sequence"/>
</dbReference>
<keyword evidence="2 3" id="KW-0378">Hydrolase</keyword>
<organism evidence="5 6">
    <name type="scientific">marine gamma proteobacterium HTCC2143</name>
    <dbReference type="NCBI Taxonomy" id="247633"/>
    <lineage>
        <taxon>Bacteria</taxon>
        <taxon>Pseudomonadati</taxon>
        <taxon>Pseudomonadota</taxon>
        <taxon>Gammaproteobacteria</taxon>
        <taxon>Cellvibrionales</taxon>
        <taxon>Spongiibacteraceae</taxon>
        <taxon>BD1-7 clade</taxon>
    </lineage>
</organism>
<comment type="similarity">
    <text evidence="1 3">Belongs to the type-B carboxylesterase/lipase family.</text>
</comment>
<dbReference type="PANTHER" id="PTHR11559">
    <property type="entry name" value="CARBOXYLESTERASE"/>
    <property type="match status" value="1"/>
</dbReference>
<dbReference type="EC" id="3.1.1.-" evidence="3"/>
<dbReference type="AlphaFoldDB" id="A0YAR2"/>
<keyword evidence="6" id="KW-1185">Reference proteome</keyword>
<dbReference type="InterPro" id="IPR029058">
    <property type="entry name" value="AB_hydrolase_fold"/>
</dbReference>
<evidence type="ECO:0000256" key="3">
    <source>
        <dbReference type="RuleBase" id="RU361235"/>
    </source>
</evidence>
<dbReference type="GO" id="GO:0016787">
    <property type="term" value="F:hydrolase activity"/>
    <property type="evidence" value="ECO:0007669"/>
    <property type="project" value="UniProtKB-KW"/>
</dbReference>
<dbReference type="ESTHER" id="9gamm-a0yar2">
    <property type="family name" value="Carb_B_Bacteria"/>
</dbReference>
<name>A0YAR2_9GAMM</name>
<dbReference type="InterPro" id="IPR019826">
    <property type="entry name" value="Carboxylesterase_B_AS"/>
</dbReference>
<dbReference type="InterPro" id="IPR002018">
    <property type="entry name" value="CarbesteraseB"/>
</dbReference>
<dbReference type="PROSITE" id="PS00122">
    <property type="entry name" value="CARBOXYLESTERASE_B_1"/>
    <property type="match status" value="1"/>
</dbReference>
<dbReference type="InterPro" id="IPR050309">
    <property type="entry name" value="Type-B_Carboxylest/Lipase"/>
</dbReference>
<dbReference type="PROSITE" id="PS00941">
    <property type="entry name" value="CARBOXYLESTERASE_B_2"/>
    <property type="match status" value="1"/>
</dbReference>
<dbReference type="Gene3D" id="3.40.50.1820">
    <property type="entry name" value="alpha/beta hydrolase"/>
    <property type="match status" value="1"/>
</dbReference>
<reference evidence="5 6" key="1">
    <citation type="journal article" date="2010" name="J. Bacteriol.">
        <title>Genome sequence of the oligotrophic marine Gammaproteobacterium HTCC2143, isolated from the Oregon Coast.</title>
        <authorList>
            <person name="Oh H.M."/>
            <person name="Kang I."/>
            <person name="Ferriera S."/>
            <person name="Giovannoni S.J."/>
            <person name="Cho J.C."/>
        </authorList>
    </citation>
    <scope>NUCLEOTIDE SEQUENCE [LARGE SCALE GENOMIC DNA]</scope>
    <source>
        <strain evidence="5 6">HTCC2143</strain>
    </source>
</reference>
<dbReference type="OrthoDB" id="9775851at2"/>
<comment type="caution">
    <text evidence="5">The sequence shown here is derived from an EMBL/GenBank/DDBJ whole genome shotgun (WGS) entry which is preliminary data.</text>
</comment>
<evidence type="ECO:0000313" key="6">
    <source>
        <dbReference type="Proteomes" id="UP000004931"/>
    </source>
</evidence>
<dbReference type="SUPFAM" id="SSF53474">
    <property type="entry name" value="alpha/beta-Hydrolases"/>
    <property type="match status" value="1"/>
</dbReference>
<feature type="domain" description="Carboxylesterase type B" evidence="4">
    <location>
        <begin position="29"/>
        <end position="548"/>
    </location>
</feature>
<dbReference type="InterPro" id="IPR019819">
    <property type="entry name" value="Carboxylesterase_B_CS"/>
</dbReference>
<dbReference type="eggNOG" id="COG2272">
    <property type="taxonomic scope" value="Bacteria"/>
</dbReference>
<accession>A0YAR2</accession>
<dbReference type="STRING" id="247633.GP2143_18211"/>
<proteinExistence type="inferred from homology"/>
<evidence type="ECO:0000259" key="4">
    <source>
        <dbReference type="Pfam" id="PF00135"/>
    </source>
</evidence>